<dbReference type="Proteomes" id="UP000027265">
    <property type="component" value="Unassembled WGS sequence"/>
</dbReference>
<dbReference type="AlphaFoldDB" id="A0A067QGT2"/>
<sequence length="73" mass="8521">MWCRWTSTSPTGRQLGSICLLWGGSRLSSQLDNDRGLLIGRPIRRSFSETRLCDRHEGTIEFYIHQNLYSHRP</sequence>
<dbReference type="EMBL" id="KL197712">
    <property type="protein sequence ID" value="KDQ61811.1"/>
    <property type="molecule type" value="Genomic_DNA"/>
</dbReference>
<protein>
    <submittedName>
        <fullName evidence="1">Uncharacterized protein</fullName>
    </submittedName>
</protein>
<proteinExistence type="predicted"/>
<keyword evidence="2" id="KW-1185">Reference proteome</keyword>
<dbReference type="InParanoid" id="A0A067QGT2"/>
<accession>A0A067QGT2</accession>
<organism evidence="1 2">
    <name type="scientific">Jaapia argillacea MUCL 33604</name>
    <dbReference type="NCBI Taxonomy" id="933084"/>
    <lineage>
        <taxon>Eukaryota</taxon>
        <taxon>Fungi</taxon>
        <taxon>Dikarya</taxon>
        <taxon>Basidiomycota</taxon>
        <taxon>Agaricomycotina</taxon>
        <taxon>Agaricomycetes</taxon>
        <taxon>Agaricomycetidae</taxon>
        <taxon>Jaapiales</taxon>
        <taxon>Jaapiaceae</taxon>
        <taxon>Jaapia</taxon>
    </lineage>
</organism>
<reference evidence="2" key="1">
    <citation type="journal article" date="2014" name="Proc. Natl. Acad. Sci. U.S.A.">
        <title>Extensive sampling of basidiomycete genomes demonstrates inadequacy of the white-rot/brown-rot paradigm for wood decay fungi.</title>
        <authorList>
            <person name="Riley R."/>
            <person name="Salamov A.A."/>
            <person name="Brown D.W."/>
            <person name="Nagy L.G."/>
            <person name="Floudas D."/>
            <person name="Held B.W."/>
            <person name="Levasseur A."/>
            <person name="Lombard V."/>
            <person name="Morin E."/>
            <person name="Otillar R."/>
            <person name="Lindquist E.A."/>
            <person name="Sun H."/>
            <person name="LaButti K.M."/>
            <person name="Schmutz J."/>
            <person name="Jabbour D."/>
            <person name="Luo H."/>
            <person name="Baker S.E."/>
            <person name="Pisabarro A.G."/>
            <person name="Walton J.D."/>
            <person name="Blanchette R.A."/>
            <person name="Henrissat B."/>
            <person name="Martin F."/>
            <person name="Cullen D."/>
            <person name="Hibbett D.S."/>
            <person name="Grigoriev I.V."/>
        </authorList>
    </citation>
    <scope>NUCLEOTIDE SEQUENCE [LARGE SCALE GENOMIC DNA]</scope>
    <source>
        <strain evidence="2">MUCL 33604</strain>
    </source>
</reference>
<evidence type="ECO:0000313" key="2">
    <source>
        <dbReference type="Proteomes" id="UP000027265"/>
    </source>
</evidence>
<name>A0A067QGT2_9AGAM</name>
<evidence type="ECO:0000313" key="1">
    <source>
        <dbReference type="EMBL" id="KDQ61811.1"/>
    </source>
</evidence>
<gene>
    <name evidence="1" type="ORF">JAAARDRAFT_31287</name>
</gene>
<dbReference type="HOGENOM" id="CLU_2705149_0_0_1"/>